<gene>
    <name evidence="2" type="ORF">AXX12_13615</name>
</gene>
<dbReference type="AlphaFoldDB" id="A0A154BMR8"/>
<feature type="domain" description="HD" evidence="1">
    <location>
        <begin position="44"/>
        <end position="174"/>
    </location>
</feature>
<name>A0A154BMR8_ANASB</name>
<dbReference type="STRING" id="1794912.AXX12_13615"/>
<keyword evidence="3" id="KW-1185">Reference proteome</keyword>
<sequence length="175" mass="19378">MRRVKQVLSAIRAEVTPQDAAFVAKHLTQSELELFRQMSLPDQRHCLNVANTVAELAGGLREVNQPVLIKAALLHDVGRRRGDVSTSDKIMAVISRAVFGSGFAQKWGKQGRGGAWENLRHAFYVSANHPEIGAKLLRQAGTEEQVINLVRYHHHPAGMADSKELSLLRQADDLN</sequence>
<dbReference type="Pfam" id="PF01966">
    <property type="entry name" value="HD"/>
    <property type="match status" value="1"/>
</dbReference>
<evidence type="ECO:0000313" key="2">
    <source>
        <dbReference type="EMBL" id="KYZ75201.1"/>
    </source>
</evidence>
<protein>
    <recommendedName>
        <fullName evidence="1">HD domain-containing protein</fullName>
    </recommendedName>
</protein>
<dbReference type="InterPro" id="IPR003607">
    <property type="entry name" value="HD/PDEase_dom"/>
</dbReference>
<accession>A0A154BMR8</accession>
<proteinExistence type="predicted"/>
<dbReference type="InterPro" id="IPR006674">
    <property type="entry name" value="HD_domain"/>
</dbReference>
<dbReference type="Proteomes" id="UP000076268">
    <property type="component" value="Unassembled WGS sequence"/>
</dbReference>
<dbReference type="SUPFAM" id="SSF109604">
    <property type="entry name" value="HD-domain/PDEase-like"/>
    <property type="match status" value="1"/>
</dbReference>
<comment type="caution">
    <text evidence="2">The sequence shown here is derived from an EMBL/GenBank/DDBJ whole genome shotgun (WGS) entry which is preliminary data.</text>
</comment>
<dbReference type="OrthoDB" id="68032at2"/>
<dbReference type="CDD" id="cd00077">
    <property type="entry name" value="HDc"/>
    <property type="match status" value="1"/>
</dbReference>
<reference evidence="2 3" key="1">
    <citation type="submission" date="2016-02" db="EMBL/GenBank/DDBJ databases">
        <title>Anaerosporomusa subterraneum gen. nov., sp. nov., a spore-forming obligate anaerobe isolated from saprolite.</title>
        <authorList>
            <person name="Choi J.K."/>
            <person name="Shah M."/>
            <person name="Yee N."/>
        </authorList>
    </citation>
    <scope>NUCLEOTIDE SEQUENCE [LARGE SCALE GENOMIC DNA]</scope>
    <source>
        <strain evidence="2 3">RU4</strain>
    </source>
</reference>
<dbReference type="InterPro" id="IPR006675">
    <property type="entry name" value="HDIG_dom"/>
</dbReference>
<dbReference type="EMBL" id="LSGP01000025">
    <property type="protein sequence ID" value="KYZ75201.1"/>
    <property type="molecule type" value="Genomic_DNA"/>
</dbReference>
<evidence type="ECO:0000313" key="3">
    <source>
        <dbReference type="Proteomes" id="UP000076268"/>
    </source>
</evidence>
<dbReference type="RefSeq" id="WP_066244765.1">
    <property type="nucleotide sequence ID" value="NZ_LSGP01000025.1"/>
</dbReference>
<organism evidence="2 3">
    <name type="scientific">Anaerosporomusa subterranea</name>
    <dbReference type="NCBI Taxonomy" id="1794912"/>
    <lineage>
        <taxon>Bacteria</taxon>
        <taxon>Bacillati</taxon>
        <taxon>Bacillota</taxon>
        <taxon>Negativicutes</taxon>
        <taxon>Acetonemataceae</taxon>
        <taxon>Anaerosporomusa</taxon>
    </lineage>
</organism>
<dbReference type="NCBIfam" id="TIGR00277">
    <property type="entry name" value="HDIG"/>
    <property type="match status" value="1"/>
</dbReference>
<evidence type="ECO:0000259" key="1">
    <source>
        <dbReference type="Pfam" id="PF01966"/>
    </source>
</evidence>
<dbReference type="Gene3D" id="1.10.3210.10">
    <property type="entry name" value="Hypothetical protein af1432"/>
    <property type="match status" value="1"/>
</dbReference>